<comment type="subcellular location">
    <subcellularLocation>
        <location evidence="1">Cell membrane</location>
        <topology evidence="1">Multi-pass membrane protein</topology>
    </subcellularLocation>
</comment>
<dbReference type="InterPro" id="IPR027417">
    <property type="entry name" value="P-loop_NTPase"/>
</dbReference>
<dbReference type="SUPFAM" id="SSF52540">
    <property type="entry name" value="P-loop containing nucleoside triphosphate hydrolases"/>
    <property type="match status" value="1"/>
</dbReference>
<dbReference type="Gene3D" id="3.40.50.300">
    <property type="entry name" value="P-loop containing nucleotide triphosphate hydrolases"/>
    <property type="match status" value="1"/>
</dbReference>
<dbReference type="InterPro" id="IPR039421">
    <property type="entry name" value="Type_1_exporter"/>
</dbReference>
<evidence type="ECO:0000256" key="1">
    <source>
        <dbReference type="ARBA" id="ARBA00004651"/>
    </source>
</evidence>
<dbReference type="PROSITE" id="PS50893">
    <property type="entry name" value="ABC_TRANSPORTER_2"/>
    <property type="match status" value="1"/>
</dbReference>
<reference evidence="10 11" key="1">
    <citation type="submission" date="2021-04" db="EMBL/GenBank/DDBJ databases">
        <title>Magnetospirillum sulfuroxidans sp. nov., a facultative chemolithoautotrophic sulfur-oxidizing alphaproteobacterium isolated from freshwater sediment and proposals for Paramagetospirillum gen. nov., and Magnetospirillaceae fam. nov.</title>
        <authorList>
            <person name="Koziaeva V."/>
            <person name="Geelhoed J.S."/>
            <person name="Sorokin D.Y."/>
            <person name="Grouzdev D.S."/>
        </authorList>
    </citation>
    <scope>NUCLEOTIDE SEQUENCE [LARGE SCALE GENOMIC DNA]</scope>
    <source>
        <strain evidence="10 11">J10</strain>
    </source>
</reference>
<proteinExistence type="predicted"/>
<dbReference type="Pfam" id="PF00664">
    <property type="entry name" value="ABC_membrane"/>
    <property type="match status" value="1"/>
</dbReference>
<evidence type="ECO:0000256" key="3">
    <source>
        <dbReference type="ARBA" id="ARBA00022741"/>
    </source>
</evidence>
<evidence type="ECO:0000313" key="11">
    <source>
        <dbReference type="Proteomes" id="UP000680714"/>
    </source>
</evidence>
<name>A0ABS5IDN6_9PROT</name>
<feature type="transmembrane region" description="Helical" evidence="7">
    <location>
        <begin position="402"/>
        <end position="424"/>
    </location>
</feature>
<dbReference type="NCBIfam" id="TIGR03797">
    <property type="entry name" value="NHLM_micro_ABC2"/>
    <property type="match status" value="1"/>
</dbReference>
<evidence type="ECO:0000256" key="6">
    <source>
        <dbReference type="ARBA" id="ARBA00023136"/>
    </source>
</evidence>
<evidence type="ECO:0000256" key="2">
    <source>
        <dbReference type="ARBA" id="ARBA00022692"/>
    </source>
</evidence>
<dbReference type="PROSITE" id="PS00211">
    <property type="entry name" value="ABC_TRANSPORTER_1"/>
    <property type="match status" value="1"/>
</dbReference>
<feature type="transmembrane region" description="Helical" evidence="7">
    <location>
        <begin position="540"/>
        <end position="561"/>
    </location>
</feature>
<comment type="caution">
    <text evidence="10">The sequence shown here is derived from an EMBL/GenBank/DDBJ whole genome shotgun (WGS) entry which is preliminary data.</text>
</comment>
<evidence type="ECO:0000259" key="9">
    <source>
        <dbReference type="PROSITE" id="PS50929"/>
    </source>
</evidence>
<dbReference type="SMART" id="SM00382">
    <property type="entry name" value="AAA"/>
    <property type="match status" value="1"/>
</dbReference>
<dbReference type="InterPro" id="IPR011527">
    <property type="entry name" value="ABC1_TM_dom"/>
</dbReference>
<keyword evidence="5 7" id="KW-1133">Transmembrane helix</keyword>
<keyword evidence="6 7" id="KW-0472">Membrane</keyword>
<evidence type="ECO:0000256" key="4">
    <source>
        <dbReference type="ARBA" id="ARBA00022840"/>
    </source>
</evidence>
<protein>
    <submittedName>
        <fullName evidence="10">NHLP bacteriocin export ABC transporter permease/ATPase subunit</fullName>
    </submittedName>
</protein>
<evidence type="ECO:0000256" key="7">
    <source>
        <dbReference type="SAM" id="Phobius"/>
    </source>
</evidence>
<evidence type="ECO:0000259" key="8">
    <source>
        <dbReference type="PROSITE" id="PS50893"/>
    </source>
</evidence>
<accession>A0ABS5IDN6</accession>
<dbReference type="RefSeq" id="WP_211549389.1">
    <property type="nucleotide sequence ID" value="NZ_JAGTUF010000011.1"/>
</dbReference>
<keyword evidence="3" id="KW-0547">Nucleotide-binding</keyword>
<gene>
    <name evidence="10" type="ORF">KEC16_12530</name>
</gene>
<evidence type="ECO:0000313" key="10">
    <source>
        <dbReference type="EMBL" id="MBR9972542.1"/>
    </source>
</evidence>
<dbReference type="InterPro" id="IPR036640">
    <property type="entry name" value="ABC1_TM_sf"/>
</dbReference>
<feature type="transmembrane region" description="Helical" evidence="7">
    <location>
        <begin position="513"/>
        <end position="534"/>
    </location>
</feature>
<dbReference type="InterPro" id="IPR022515">
    <property type="entry name" value="NHPM_micro_ABC2"/>
</dbReference>
<feature type="transmembrane region" description="Helical" evidence="7">
    <location>
        <begin position="623"/>
        <end position="645"/>
    </location>
</feature>
<feature type="domain" description="ABC transmembrane type-1" evidence="9">
    <location>
        <begin position="402"/>
        <end position="697"/>
    </location>
</feature>
<dbReference type="InterPro" id="IPR003593">
    <property type="entry name" value="AAA+_ATPase"/>
</dbReference>
<dbReference type="PROSITE" id="PS50929">
    <property type="entry name" value="ABC_TM1F"/>
    <property type="match status" value="1"/>
</dbReference>
<keyword evidence="4" id="KW-0067">ATP-binding</keyword>
<dbReference type="Pfam" id="PF00005">
    <property type="entry name" value="ABC_tran"/>
    <property type="match status" value="1"/>
</dbReference>
<dbReference type="InterPro" id="IPR017871">
    <property type="entry name" value="ABC_transporter-like_CS"/>
</dbReference>
<dbReference type="EMBL" id="JAGTUF010000011">
    <property type="protein sequence ID" value="MBR9972542.1"/>
    <property type="molecule type" value="Genomic_DNA"/>
</dbReference>
<feature type="domain" description="ABC transporter" evidence="8">
    <location>
        <begin position="729"/>
        <end position="961"/>
    </location>
</feature>
<dbReference type="PANTHER" id="PTHR24221">
    <property type="entry name" value="ATP-BINDING CASSETTE SUB-FAMILY B"/>
    <property type="match status" value="1"/>
</dbReference>
<dbReference type="PANTHER" id="PTHR24221:SF654">
    <property type="entry name" value="ATP-BINDING CASSETTE SUB-FAMILY B MEMBER 6"/>
    <property type="match status" value="1"/>
</dbReference>
<dbReference type="SUPFAM" id="SSF90123">
    <property type="entry name" value="ABC transporter transmembrane region"/>
    <property type="match status" value="1"/>
</dbReference>
<keyword evidence="11" id="KW-1185">Reference proteome</keyword>
<dbReference type="Proteomes" id="UP000680714">
    <property type="component" value="Unassembled WGS sequence"/>
</dbReference>
<evidence type="ECO:0000256" key="5">
    <source>
        <dbReference type="ARBA" id="ARBA00022989"/>
    </source>
</evidence>
<dbReference type="Gene3D" id="1.20.1560.10">
    <property type="entry name" value="ABC transporter type 1, transmembrane domain"/>
    <property type="match status" value="1"/>
</dbReference>
<sequence>MTFPSPPQAAAGIRPVSADQPVTLWREAEGWRVVTGFLDLFAVPLIDGEAAGRRMFLARLGVGHIVLPLPAAEDWGILACGGQDSAVVPITPAKLTADDLNPWIATLCEAMAETESSPAPSAMDGTHALMAGEALAGRGRHPVWARLVSGSAVAADGPEPFTPQSAPLPLAAGLRLTACEPTQIVLARTQDLMATGGLAQALPAFHHFAVAAAIRATRRRQGVMAAMVADRTRHSQQMMERGYQTLAQTIQPDRPLAAVTRTGDTVLAVVRRVAAFQGHPVVTPPQAVPLPGPHGRIGAILRASGLRPRVVILRDAWWRQDGMPLIGRRRENSAPVALLPGPGGYRAWNPEDGSEIPVTEEFATALEAQALTVYGRFQVASLPPRDIVALALRGTRPDILRLLALALGTAMLALLIPIASSLLVDEIIPAAARDQLGILVSGLVVAALTAACLELTKGVALLRLEGRLDANLQSAMFDRLLRLPAAFFKRYSAGDLTDRVLGVQAIRQKLTGAAVTSLLGGIFSTVSLAMLFYYSRPLAVLAVALALGSALATLALIWLQLRHERRLALVRGAVEGLILQLIIGVGKLTVAAARERAIAHWAEKFARQKRHALAAQAAARMQAVFMAAFPPLANVAVFLAIAYVAKEAATETQLKALVGGEATAAMGTGQFLAFNAALAQFLASMTQSVRSLSDVLGSVPLWERAKPVLAATPEDCGERHSPGMLDGGVEFSGIGFSYVSGGPSVLKGFSATIRAGEFVALVGPSGSGKSTVMRLLLGLEQATEGEIFFDGKPLSRLHLSHLRAQIGVVLQNSRVLPGDVFHNIIGDSECRLEDAWEAAAMVGLDGDIRAMPMGMHTVLMEGGGTLSGGQRQRLAIARALVRKPRILLLDEATSALDNRTQAVVTQSLARLGITRILIAHRLSTITDVDRILVMDQGRLAQSGQYQDLVAAPGLFADMARRQIL</sequence>
<dbReference type="InterPro" id="IPR003439">
    <property type="entry name" value="ABC_transporter-like_ATP-bd"/>
</dbReference>
<keyword evidence="2 7" id="KW-0812">Transmembrane</keyword>
<organism evidence="10 11">
    <name type="scientific">Magnetospirillum sulfuroxidans</name>
    <dbReference type="NCBI Taxonomy" id="611300"/>
    <lineage>
        <taxon>Bacteria</taxon>
        <taxon>Pseudomonadati</taxon>
        <taxon>Pseudomonadota</taxon>
        <taxon>Alphaproteobacteria</taxon>
        <taxon>Rhodospirillales</taxon>
        <taxon>Rhodospirillaceae</taxon>
        <taxon>Magnetospirillum</taxon>
    </lineage>
</organism>